<dbReference type="Proteomes" id="UP000429607">
    <property type="component" value="Unassembled WGS sequence"/>
</dbReference>
<evidence type="ECO:0000313" key="1">
    <source>
        <dbReference type="EMBL" id="KAE8980910.1"/>
    </source>
</evidence>
<proteinExistence type="predicted"/>
<dbReference type="OrthoDB" id="10276060at2759"/>
<dbReference type="Proteomes" id="UP000435112">
    <property type="component" value="Unassembled WGS sequence"/>
</dbReference>
<sequence length="88" mass="9453">MADADLPRPHCAGGGQTRSLGVDYAAQECKARASLREDHLAPLNSCNDLDSMTYDDEDKIANGDIAHICEDIDDELCSSTNPEVNMGV</sequence>
<accession>A0A6A3IF30</accession>
<reference evidence="3 4" key="1">
    <citation type="submission" date="2018-09" db="EMBL/GenBank/DDBJ databases">
        <title>Genomic investigation of the strawberry pathogen Phytophthora fragariae indicates pathogenicity is determined by transcriptional variation in three key races.</title>
        <authorList>
            <person name="Adams T.M."/>
            <person name="Armitage A.D."/>
            <person name="Sobczyk M.K."/>
            <person name="Bates H.J."/>
            <person name="Dunwell J.M."/>
            <person name="Nellist C.F."/>
            <person name="Harrison R.J."/>
        </authorList>
    </citation>
    <scope>NUCLEOTIDE SEQUENCE [LARGE SCALE GENOMIC DNA]</scope>
    <source>
        <strain evidence="2 3">SCRP249</strain>
        <strain evidence="1 4">SCRP324</strain>
    </source>
</reference>
<dbReference type="EMBL" id="QXFV01002814">
    <property type="protein sequence ID" value="KAE8983071.1"/>
    <property type="molecule type" value="Genomic_DNA"/>
</dbReference>
<organism evidence="1 4">
    <name type="scientific">Phytophthora rubi</name>
    <dbReference type="NCBI Taxonomy" id="129364"/>
    <lineage>
        <taxon>Eukaryota</taxon>
        <taxon>Sar</taxon>
        <taxon>Stramenopiles</taxon>
        <taxon>Oomycota</taxon>
        <taxon>Peronosporomycetes</taxon>
        <taxon>Peronosporales</taxon>
        <taxon>Peronosporaceae</taxon>
        <taxon>Phytophthora</taxon>
    </lineage>
</organism>
<evidence type="ECO:0000313" key="4">
    <source>
        <dbReference type="Proteomes" id="UP000435112"/>
    </source>
</evidence>
<evidence type="ECO:0000313" key="2">
    <source>
        <dbReference type="EMBL" id="KAE8983071.1"/>
    </source>
</evidence>
<comment type="caution">
    <text evidence="1">The sequence shown here is derived from an EMBL/GenBank/DDBJ whole genome shotgun (WGS) entry which is preliminary data.</text>
</comment>
<dbReference type="EMBL" id="QXFU01002845">
    <property type="protein sequence ID" value="KAE8980910.1"/>
    <property type="molecule type" value="Genomic_DNA"/>
</dbReference>
<evidence type="ECO:0000313" key="3">
    <source>
        <dbReference type="Proteomes" id="UP000429607"/>
    </source>
</evidence>
<name>A0A6A3IF30_9STRA</name>
<gene>
    <name evidence="2" type="ORF">PR001_g23552</name>
    <name evidence="1" type="ORF">PR002_g23975</name>
</gene>
<protein>
    <submittedName>
        <fullName evidence="1">Uncharacterized protein</fullName>
    </submittedName>
</protein>
<dbReference type="AlphaFoldDB" id="A0A6A3IF30"/>